<dbReference type="InterPro" id="IPR036942">
    <property type="entry name" value="Beta-barrel_TonB_sf"/>
</dbReference>
<proteinExistence type="inferred from homology"/>
<keyword evidence="2 7" id="KW-0813">Transport</keyword>
<keyword evidence="12" id="KW-1185">Reference proteome</keyword>
<reference evidence="11 12" key="1">
    <citation type="submission" date="2016-10" db="EMBL/GenBank/DDBJ databases">
        <authorList>
            <person name="de Groot N.N."/>
        </authorList>
    </citation>
    <scope>NUCLEOTIDE SEQUENCE [LARGE SCALE GENOMIC DNA]</scope>
    <source>
        <strain evidence="11 12">DSM 19033</strain>
    </source>
</reference>
<dbReference type="SUPFAM" id="SSF49464">
    <property type="entry name" value="Carboxypeptidase regulatory domain-like"/>
    <property type="match status" value="1"/>
</dbReference>
<evidence type="ECO:0000256" key="1">
    <source>
        <dbReference type="ARBA" id="ARBA00004571"/>
    </source>
</evidence>
<keyword evidence="3 7" id="KW-1134">Transmembrane beta strand</keyword>
<dbReference type="Gene3D" id="2.170.130.10">
    <property type="entry name" value="TonB-dependent receptor, plug domain"/>
    <property type="match status" value="1"/>
</dbReference>
<keyword evidence="4 7" id="KW-0812">Transmembrane</keyword>
<keyword evidence="9" id="KW-0732">Signal</keyword>
<dbReference type="GO" id="GO:0009279">
    <property type="term" value="C:cell outer membrane"/>
    <property type="evidence" value="ECO:0007669"/>
    <property type="project" value="UniProtKB-SubCell"/>
</dbReference>
<dbReference type="RefSeq" id="WP_090556648.1">
    <property type="nucleotide sequence ID" value="NZ_FNRA01000005.1"/>
</dbReference>
<dbReference type="NCBIfam" id="TIGR04057">
    <property type="entry name" value="SusC_RagA_signa"/>
    <property type="match status" value="1"/>
</dbReference>
<evidence type="ECO:0000313" key="11">
    <source>
        <dbReference type="EMBL" id="SEA77295.1"/>
    </source>
</evidence>
<dbReference type="InterPro" id="IPR023996">
    <property type="entry name" value="TonB-dep_OMP_SusC/RagA"/>
</dbReference>
<dbReference type="Gene3D" id="2.60.40.1120">
    <property type="entry name" value="Carboxypeptidase-like, regulatory domain"/>
    <property type="match status" value="1"/>
</dbReference>
<feature type="region of interest" description="Disordered" evidence="8">
    <location>
        <begin position="1024"/>
        <end position="1045"/>
    </location>
</feature>
<evidence type="ECO:0000259" key="10">
    <source>
        <dbReference type="Pfam" id="PF07715"/>
    </source>
</evidence>
<sequence>MKIELLEKPRFFWVFVLTLLPFSSSAFSTNDQKITIQRKNISLEEIFKTIKTQVGLTVFYSNEILDDQDKIDVSFKDAPLSSVLNTILNQRNLTWAIHDQYILIQKKTKSAEAAPQTPARSKSNISNGLGKADLNITGMVTDDKGVPIPGVSVKLKGTTIAVLTSTAGKFSISVPSGGTLVFSSIGYISHEVTVSSQTPLTIRLAEDNKALDEVVVVGYGTAKRKDLTGSVGSIDSKEIKDLAVTRVEQALSGRVAGVQVKLADGQPGSSPQIRVRGIGSISAGGDPLYVVDGFPTDNIQTLNPNDIESLDVLKDASATAIYGSRGSNGVVIINTKRGLSGKARISFDTYYGTQSITRRPEFLTASQQANYYYNSIRNRNLDLGNNITGDPATWGVRVPQTVLDVMSGKNTYNTDALDAVLRTAPQQSYNIAVAGGSEKIKYALSGEYFDQDGIIINSNFKRYSLRANIDAQLTDRLSVKVNLNPSYTKNNNVIASGAGAGVSTSIIGSATSAQPYYPLTNPDGSYFIYRSIDASTDLYNPLALAREKKDDLTTDRFLGNVIAEYKILDGLKFNVLLGATTINLKGASFTPNLPVFFNTPATGTDYASSEHNWLAEYTANYNKTFGKHNFAVLAGYTVQEDVIELNSLTSNNFPNNLVPSLSAVSGIISTGTSSRSEWSILSELARLNYNYDGKYLVTASIRRDGSSRFGANNKYGVFPSAAVAWRVSDEKFMKDIPLISQLKLRASYGKTGNNNIGNYASMATLNYLKYALGGVATGGTAPSAIANPDLTWETQEQINTGIDLALFKNRVNITVDHFISKNKDLLLNVNVPTSTGFATALKNIGEVKNTGWEVVLSTVNLNGKLQWSTDLNFSAYKNKVVRLGPTGDDIISLNNITRIGQPIGMFYGFIVDGIFKNSAELAAGPVYNKGLSDATRVGDIKFRDVSGPNGVPDGKIDNNDMTIMGSPYPDFYMGMTNRFSYQNFSLSFNFAGSFGSEIYSNSMVIYRLNRSRSRTLSTEANFWKSEADPGDGQTPRPVDQPTGGLRLASTRYMDKGTYVRLNNVTLGYIFPEKVSKAMRLSSLRIYGSATNPLVITHNRSFNPDVSNTGNSLNPGIDNNNYPLPKSYVLGLNVTF</sequence>
<feature type="chain" id="PRO_5011782576" evidence="9">
    <location>
        <begin position="29"/>
        <end position="1135"/>
    </location>
</feature>
<protein>
    <submittedName>
        <fullName evidence="11">TonB-linked outer membrane protein, SusC/RagA family</fullName>
    </submittedName>
</protein>
<keyword evidence="6 7" id="KW-0998">Cell outer membrane</keyword>
<feature type="signal peptide" evidence="9">
    <location>
        <begin position="1"/>
        <end position="28"/>
    </location>
</feature>
<dbReference type="AlphaFoldDB" id="A0A1H4DWX3"/>
<comment type="similarity">
    <text evidence="7">Belongs to the TonB-dependent receptor family.</text>
</comment>
<evidence type="ECO:0000256" key="3">
    <source>
        <dbReference type="ARBA" id="ARBA00022452"/>
    </source>
</evidence>
<dbReference type="EMBL" id="FNRA01000005">
    <property type="protein sequence ID" value="SEA77295.1"/>
    <property type="molecule type" value="Genomic_DNA"/>
</dbReference>
<dbReference type="Pfam" id="PF13715">
    <property type="entry name" value="CarbopepD_reg_2"/>
    <property type="match status" value="1"/>
</dbReference>
<evidence type="ECO:0000256" key="8">
    <source>
        <dbReference type="SAM" id="MobiDB-lite"/>
    </source>
</evidence>
<gene>
    <name evidence="11" type="ORF">SAMN05443550_105143</name>
</gene>
<dbReference type="InterPro" id="IPR012910">
    <property type="entry name" value="Plug_dom"/>
</dbReference>
<evidence type="ECO:0000256" key="4">
    <source>
        <dbReference type="ARBA" id="ARBA00022692"/>
    </source>
</evidence>
<evidence type="ECO:0000256" key="9">
    <source>
        <dbReference type="SAM" id="SignalP"/>
    </source>
</evidence>
<comment type="subcellular location">
    <subcellularLocation>
        <location evidence="1 7">Cell outer membrane</location>
        <topology evidence="1 7">Multi-pass membrane protein</topology>
    </subcellularLocation>
</comment>
<organism evidence="11 12">
    <name type="scientific">Pedobacter hartonius</name>
    <dbReference type="NCBI Taxonomy" id="425514"/>
    <lineage>
        <taxon>Bacteria</taxon>
        <taxon>Pseudomonadati</taxon>
        <taxon>Bacteroidota</taxon>
        <taxon>Sphingobacteriia</taxon>
        <taxon>Sphingobacteriales</taxon>
        <taxon>Sphingobacteriaceae</taxon>
        <taxon>Pedobacter</taxon>
    </lineage>
</organism>
<dbReference type="InterPro" id="IPR023997">
    <property type="entry name" value="TonB-dep_OMP_SusC/RagA_CS"/>
</dbReference>
<dbReference type="InterPro" id="IPR008969">
    <property type="entry name" value="CarboxyPept-like_regulatory"/>
</dbReference>
<dbReference type="PROSITE" id="PS52016">
    <property type="entry name" value="TONB_DEPENDENT_REC_3"/>
    <property type="match status" value="1"/>
</dbReference>
<evidence type="ECO:0000256" key="7">
    <source>
        <dbReference type="PROSITE-ProRule" id="PRU01360"/>
    </source>
</evidence>
<dbReference type="Pfam" id="PF07715">
    <property type="entry name" value="Plug"/>
    <property type="match status" value="1"/>
</dbReference>
<accession>A0A1H4DWX3</accession>
<dbReference type="OrthoDB" id="9768177at2"/>
<dbReference type="Gene3D" id="2.40.170.20">
    <property type="entry name" value="TonB-dependent receptor, beta-barrel domain"/>
    <property type="match status" value="1"/>
</dbReference>
<dbReference type="SUPFAM" id="SSF56935">
    <property type="entry name" value="Porins"/>
    <property type="match status" value="1"/>
</dbReference>
<feature type="domain" description="TonB-dependent receptor plug" evidence="10">
    <location>
        <begin position="224"/>
        <end position="330"/>
    </location>
</feature>
<evidence type="ECO:0000313" key="12">
    <source>
        <dbReference type="Proteomes" id="UP000198850"/>
    </source>
</evidence>
<dbReference type="STRING" id="425514.SAMN05443550_105143"/>
<dbReference type="FunFam" id="2.170.130.10:FF:000008">
    <property type="entry name" value="SusC/RagA family TonB-linked outer membrane protein"/>
    <property type="match status" value="1"/>
</dbReference>
<dbReference type="InterPro" id="IPR039426">
    <property type="entry name" value="TonB-dep_rcpt-like"/>
</dbReference>
<dbReference type="InterPro" id="IPR037066">
    <property type="entry name" value="Plug_dom_sf"/>
</dbReference>
<keyword evidence="5 7" id="KW-0472">Membrane</keyword>
<name>A0A1H4DWX3_9SPHI</name>
<evidence type="ECO:0000256" key="5">
    <source>
        <dbReference type="ARBA" id="ARBA00023136"/>
    </source>
</evidence>
<evidence type="ECO:0000256" key="6">
    <source>
        <dbReference type="ARBA" id="ARBA00023237"/>
    </source>
</evidence>
<dbReference type="NCBIfam" id="TIGR04056">
    <property type="entry name" value="OMP_RagA_SusC"/>
    <property type="match status" value="1"/>
</dbReference>
<dbReference type="Proteomes" id="UP000198850">
    <property type="component" value="Unassembled WGS sequence"/>
</dbReference>
<evidence type="ECO:0000256" key="2">
    <source>
        <dbReference type="ARBA" id="ARBA00022448"/>
    </source>
</evidence>